<sequence>MTMRIHAHSVRMNDGMPIMSRYYDTSAQKKPLNLTINSDLAAQARAMTGNLSAKVEELLADYVTKERDSHSARAMELQRAASEWKTFTDAHGSFADEFSTL</sequence>
<dbReference type="Pfam" id="PF07362">
    <property type="entry name" value="CcdA"/>
    <property type="match status" value="1"/>
</dbReference>
<gene>
    <name evidence="2" type="ordered locus">XC_3520</name>
</gene>
<evidence type="ECO:0008006" key="4">
    <source>
        <dbReference type="Google" id="ProtNLM"/>
    </source>
</evidence>
<protein>
    <recommendedName>
        <fullName evidence="4">Plasmid maintenance protein CcdB</fullName>
    </recommendedName>
</protein>
<evidence type="ECO:0000256" key="1">
    <source>
        <dbReference type="ARBA" id="ARBA00022649"/>
    </source>
</evidence>
<evidence type="ECO:0000313" key="3">
    <source>
        <dbReference type="Proteomes" id="UP000000420"/>
    </source>
</evidence>
<accession>A0A0H2XCD7</accession>
<reference evidence="2 3" key="1">
    <citation type="journal article" date="2005" name="Genome Res.">
        <title>Comparative and functional genomic analyses of the pathogenicity of phytopathogen Xanthomonas campestris pv. campestris.</title>
        <authorList>
            <person name="Qian W."/>
            <person name="Jia Y."/>
            <person name="Ren S.X."/>
            <person name="He Y.Q."/>
            <person name="Feng J.X."/>
            <person name="Lu L.F."/>
            <person name="Sun Q."/>
            <person name="Ying G."/>
            <person name="Tang D.J."/>
            <person name="Tang H."/>
            <person name="Wu W."/>
            <person name="Hao P."/>
            <person name="Wang L."/>
            <person name="Jiang B.L."/>
            <person name="Zeng S."/>
            <person name="Gu W.Y."/>
            <person name="Lu G."/>
            <person name="Rong L."/>
            <person name="Tian Y."/>
            <person name="Yao Z."/>
            <person name="Fu G."/>
            <person name="Chen B."/>
            <person name="Fang R."/>
            <person name="Qiang B."/>
            <person name="Chen Z."/>
            <person name="Zhao G.P."/>
            <person name="Tang J.L."/>
            <person name="He C."/>
        </authorList>
    </citation>
    <scope>NUCLEOTIDE SEQUENCE [LARGE SCALE GENOMIC DNA]</scope>
    <source>
        <strain evidence="2 3">8004</strain>
    </source>
</reference>
<evidence type="ECO:0000313" key="2">
    <source>
        <dbReference type="EMBL" id="AAY50563.1"/>
    </source>
</evidence>
<dbReference type="HOGENOM" id="CLU_157097_0_0_6"/>
<dbReference type="Proteomes" id="UP000000420">
    <property type="component" value="Chromosome"/>
</dbReference>
<organism evidence="2 3">
    <name type="scientific">Xanthomonas campestris pv. campestris (strain 8004)</name>
    <dbReference type="NCBI Taxonomy" id="314565"/>
    <lineage>
        <taxon>Bacteria</taxon>
        <taxon>Pseudomonadati</taxon>
        <taxon>Pseudomonadota</taxon>
        <taxon>Gammaproteobacteria</taxon>
        <taxon>Lysobacterales</taxon>
        <taxon>Lysobacteraceae</taxon>
        <taxon>Xanthomonas</taxon>
    </lineage>
</organism>
<dbReference type="InterPro" id="IPR009956">
    <property type="entry name" value="Post-segregation_anti-tox_CcdA"/>
</dbReference>
<dbReference type="EMBL" id="CP000050">
    <property type="protein sequence ID" value="AAY50563.1"/>
    <property type="molecule type" value="Genomic_DNA"/>
</dbReference>
<dbReference type="AlphaFoldDB" id="A0A0H2XCD7"/>
<name>A0A0H2XCD7_XANC8</name>
<dbReference type="KEGG" id="xcb:XC_3520"/>
<keyword evidence="1" id="KW-1277">Toxin-antitoxin system</keyword>
<proteinExistence type="predicted"/>